<organism evidence="1 2">
    <name type="scientific">Microvirga guangxiensis</name>
    <dbReference type="NCBI Taxonomy" id="549386"/>
    <lineage>
        <taxon>Bacteria</taxon>
        <taxon>Pseudomonadati</taxon>
        <taxon>Pseudomonadota</taxon>
        <taxon>Alphaproteobacteria</taxon>
        <taxon>Hyphomicrobiales</taxon>
        <taxon>Methylobacteriaceae</taxon>
        <taxon>Microvirga</taxon>
    </lineage>
</organism>
<reference evidence="1 2" key="1">
    <citation type="submission" date="2016-10" db="EMBL/GenBank/DDBJ databases">
        <authorList>
            <person name="de Groot N.N."/>
        </authorList>
    </citation>
    <scope>NUCLEOTIDE SEQUENCE [LARGE SCALE GENOMIC DNA]</scope>
    <source>
        <strain evidence="1 2">CGMCC 1.7666</strain>
    </source>
</reference>
<dbReference type="Proteomes" id="UP000199569">
    <property type="component" value="Unassembled WGS sequence"/>
</dbReference>
<dbReference type="AlphaFoldDB" id="A0A1G5F5X1"/>
<evidence type="ECO:0000313" key="1">
    <source>
        <dbReference type="EMBL" id="SCY34038.1"/>
    </source>
</evidence>
<keyword evidence="2" id="KW-1185">Reference proteome</keyword>
<dbReference type="STRING" id="549386.SAMN02927923_01212"/>
<sequence length="180" mass="19847">MSLTPLPLPRIEISYPVEGTSLAAFNSKVVGTSVIRADWNDLTRLLQLPELRGAIAYLLVGYDEENGLSARVGEAGKPPCRLPDHRRNEDLLFAEEIFVLANAAFDKSDIVYLQERISGLVKQAQRAYLVQGTGPISQPLCASKRRELDLVLRYGLTLLKAAGCPWLEPARSPRPQANHA</sequence>
<dbReference type="EMBL" id="FMVJ01000003">
    <property type="protein sequence ID" value="SCY34038.1"/>
    <property type="molecule type" value="Genomic_DNA"/>
</dbReference>
<name>A0A1G5F5X1_9HYPH</name>
<evidence type="ECO:0000313" key="2">
    <source>
        <dbReference type="Proteomes" id="UP000199569"/>
    </source>
</evidence>
<accession>A0A1G5F5X1</accession>
<proteinExistence type="predicted"/>
<gene>
    <name evidence="1" type="ORF">SAMN02927923_01212</name>
</gene>
<protein>
    <submittedName>
        <fullName evidence="1">Uncharacterized protein</fullName>
    </submittedName>
</protein>